<dbReference type="EMBL" id="BPLR01020808">
    <property type="protein sequence ID" value="GIX82741.1"/>
    <property type="molecule type" value="Genomic_DNA"/>
</dbReference>
<gene>
    <name evidence="2" type="ORF">CEXT_149921</name>
</gene>
<name>A0AAV4NDJ2_CAEEX</name>
<keyword evidence="3" id="KW-1185">Reference proteome</keyword>
<sequence length="135" mass="15607">MRSCAQQREKATAIQLFQNLFPEIRCDKTQRSRRCLGTLHPIPAPNLLLDIKKRPDGQLATNPQQLISQNYRTVLHSFLQHQEINQRFSKERVSKRNICGYLSTVKYRLSFKSYAQSSLSPSPRQPDVCFETNGV</sequence>
<dbReference type="AlphaFoldDB" id="A0AAV4NDJ2"/>
<organism evidence="2 3">
    <name type="scientific">Caerostris extrusa</name>
    <name type="common">Bark spider</name>
    <name type="synonym">Caerostris bankana</name>
    <dbReference type="NCBI Taxonomy" id="172846"/>
    <lineage>
        <taxon>Eukaryota</taxon>
        <taxon>Metazoa</taxon>
        <taxon>Ecdysozoa</taxon>
        <taxon>Arthropoda</taxon>
        <taxon>Chelicerata</taxon>
        <taxon>Arachnida</taxon>
        <taxon>Araneae</taxon>
        <taxon>Araneomorphae</taxon>
        <taxon>Entelegynae</taxon>
        <taxon>Araneoidea</taxon>
        <taxon>Araneidae</taxon>
        <taxon>Caerostris</taxon>
    </lineage>
</organism>
<comment type="caution">
    <text evidence="2">The sequence shown here is derived from an EMBL/GenBank/DDBJ whole genome shotgun (WGS) entry which is preliminary data.</text>
</comment>
<feature type="region of interest" description="Disordered" evidence="1">
    <location>
        <begin position="116"/>
        <end position="135"/>
    </location>
</feature>
<proteinExistence type="predicted"/>
<reference evidence="2 3" key="1">
    <citation type="submission" date="2021-06" db="EMBL/GenBank/DDBJ databases">
        <title>Caerostris extrusa draft genome.</title>
        <authorList>
            <person name="Kono N."/>
            <person name="Arakawa K."/>
        </authorList>
    </citation>
    <scope>NUCLEOTIDE SEQUENCE [LARGE SCALE GENOMIC DNA]</scope>
</reference>
<accession>A0AAV4NDJ2</accession>
<evidence type="ECO:0000313" key="2">
    <source>
        <dbReference type="EMBL" id="GIX82741.1"/>
    </source>
</evidence>
<protein>
    <submittedName>
        <fullName evidence="2">Uncharacterized protein</fullName>
    </submittedName>
</protein>
<evidence type="ECO:0000313" key="3">
    <source>
        <dbReference type="Proteomes" id="UP001054945"/>
    </source>
</evidence>
<evidence type="ECO:0000256" key="1">
    <source>
        <dbReference type="SAM" id="MobiDB-lite"/>
    </source>
</evidence>
<dbReference type="Proteomes" id="UP001054945">
    <property type="component" value="Unassembled WGS sequence"/>
</dbReference>